<dbReference type="PANTHER" id="PTHR11864">
    <property type="entry name" value="PRE-MRNA-PROCESSING PROTEIN PRP40"/>
    <property type="match status" value="1"/>
</dbReference>
<feature type="compositionally biased region" description="Basic and acidic residues" evidence="7">
    <location>
        <begin position="696"/>
        <end position="766"/>
    </location>
</feature>
<evidence type="ECO:0000256" key="4">
    <source>
        <dbReference type="ARBA" id="ARBA00023187"/>
    </source>
</evidence>
<evidence type="ECO:0000256" key="2">
    <source>
        <dbReference type="ARBA" id="ARBA00022664"/>
    </source>
</evidence>
<dbReference type="Gene3D" id="1.10.10.440">
    <property type="entry name" value="FF domain"/>
    <property type="match status" value="4"/>
</dbReference>
<dbReference type="InterPro" id="IPR039726">
    <property type="entry name" value="Prp40-like"/>
</dbReference>
<feature type="compositionally biased region" description="Basic and acidic residues" evidence="7">
    <location>
        <begin position="646"/>
        <end position="689"/>
    </location>
</feature>
<dbReference type="CDD" id="cd00201">
    <property type="entry name" value="WW"/>
    <property type="match status" value="2"/>
</dbReference>
<evidence type="ECO:0000256" key="5">
    <source>
        <dbReference type="ARBA" id="ARBA00023242"/>
    </source>
</evidence>
<proteinExistence type="predicted"/>
<dbReference type="InParanoid" id="K5VFJ2"/>
<keyword evidence="4" id="KW-0508">mRNA splicing</keyword>
<name>K5VFJ2_PHACS</name>
<feature type="domain" description="WW" evidence="8">
    <location>
        <begin position="45"/>
        <end position="71"/>
    </location>
</feature>
<dbReference type="InterPro" id="IPR001202">
    <property type="entry name" value="WW_dom"/>
</dbReference>
<keyword evidence="10" id="KW-1185">Reference proteome</keyword>
<dbReference type="FunFam" id="1.10.10.440:FF:000013">
    <property type="entry name" value="pre-mRNA-processing protein 40A isoform X1"/>
    <property type="match status" value="1"/>
</dbReference>
<dbReference type="OrthoDB" id="187617at2759"/>
<dbReference type="EMBL" id="JH930479">
    <property type="protein sequence ID" value="EKM49918.1"/>
    <property type="molecule type" value="Genomic_DNA"/>
</dbReference>
<evidence type="ECO:0000256" key="7">
    <source>
        <dbReference type="SAM" id="MobiDB-lite"/>
    </source>
</evidence>
<dbReference type="InterPro" id="IPR036020">
    <property type="entry name" value="WW_dom_sf"/>
</dbReference>
<dbReference type="PANTHER" id="PTHR11864:SF0">
    <property type="entry name" value="PRP40 PRE-MRNA PROCESSING FACTOR 40 HOMOLOG A (YEAST)"/>
    <property type="match status" value="1"/>
</dbReference>
<dbReference type="SUPFAM" id="SSF81698">
    <property type="entry name" value="FF domain"/>
    <property type="match status" value="4"/>
</dbReference>
<evidence type="ECO:0000313" key="10">
    <source>
        <dbReference type="Proteomes" id="UP000008370"/>
    </source>
</evidence>
<evidence type="ECO:0000256" key="1">
    <source>
        <dbReference type="ARBA" id="ARBA00004123"/>
    </source>
</evidence>
<evidence type="ECO:0000256" key="6">
    <source>
        <dbReference type="SAM" id="Coils"/>
    </source>
</evidence>
<dbReference type="GeneID" id="18910486"/>
<dbReference type="AlphaFoldDB" id="K5VFJ2"/>
<evidence type="ECO:0000313" key="9">
    <source>
        <dbReference type="EMBL" id="EKM49918.1"/>
    </source>
</evidence>
<evidence type="ECO:0000259" key="8">
    <source>
        <dbReference type="PROSITE" id="PS50020"/>
    </source>
</evidence>
<keyword evidence="3" id="KW-0677">Repeat</keyword>
<feature type="coiled-coil region" evidence="6">
    <location>
        <begin position="544"/>
        <end position="571"/>
    </location>
</feature>
<dbReference type="KEGG" id="pco:PHACADRAFT_188310"/>
<dbReference type="PROSITE" id="PS50020">
    <property type="entry name" value="WW_DOMAIN_2"/>
    <property type="match status" value="2"/>
</dbReference>
<dbReference type="SUPFAM" id="SSF51045">
    <property type="entry name" value="WW domain"/>
    <property type="match status" value="2"/>
</dbReference>
<dbReference type="GO" id="GO:0003723">
    <property type="term" value="F:RNA binding"/>
    <property type="evidence" value="ECO:0007669"/>
    <property type="project" value="TreeGrafter"/>
</dbReference>
<protein>
    <recommendedName>
        <fullName evidence="8">WW domain-containing protein</fullName>
    </recommendedName>
</protein>
<dbReference type="GO" id="GO:0005685">
    <property type="term" value="C:U1 snRNP"/>
    <property type="evidence" value="ECO:0007669"/>
    <property type="project" value="TreeGrafter"/>
</dbReference>
<organism evidence="9 10">
    <name type="scientific">Phanerochaete carnosa (strain HHB-10118-sp)</name>
    <name type="common">White-rot fungus</name>
    <name type="synonym">Peniophora carnosa</name>
    <dbReference type="NCBI Taxonomy" id="650164"/>
    <lineage>
        <taxon>Eukaryota</taxon>
        <taxon>Fungi</taxon>
        <taxon>Dikarya</taxon>
        <taxon>Basidiomycota</taxon>
        <taxon>Agaricomycotina</taxon>
        <taxon>Agaricomycetes</taxon>
        <taxon>Polyporales</taxon>
        <taxon>Phanerochaetaceae</taxon>
        <taxon>Phanerochaete</taxon>
    </lineage>
</organism>
<dbReference type="HOGENOM" id="CLU_005825_1_1_1"/>
<dbReference type="STRING" id="650164.K5VFJ2"/>
<dbReference type="InterPro" id="IPR036517">
    <property type="entry name" value="FF_domain_sf"/>
</dbReference>
<feature type="compositionally biased region" description="Polar residues" evidence="7">
    <location>
        <begin position="113"/>
        <end position="126"/>
    </location>
</feature>
<keyword evidence="6" id="KW-0175">Coiled coil</keyword>
<evidence type="ECO:0000256" key="3">
    <source>
        <dbReference type="ARBA" id="ARBA00022737"/>
    </source>
</evidence>
<dbReference type="InterPro" id="IPR002713">
    <property type="entry name" value="FF_domain"/>
</dbReference>
<dbReference type="Proteomes" id="UP000008370">
    <property type="component" value="Unassembled WGS sequence"/>
</dbReference>
<accession>K5VFJ2</accession>
<keyword evidence="2" id="KW-0507">mRNA processing</keyword>
<dbReference type="RefSeq" id="XP_007401117.1">
    <property type="nucleotide sequence ID" value="XM_007401055.1"/>
</dbReference>
<dbReference type="Gene3D" id="2.20.70.10">
    <property type="match status" value="2"/>
</dbReference>
<gene>
    <name evidence="9" type="ORF">PHACADRAFT_188310</name>
</gene>
<feature type="compositionally biased region" description="Basic and acidic residues" evidence="7">
    <location>
        <begin position="481"/>
        <end position="496"/>
    </location>
</feature>
<dbReference type="GO" id="GO:0071004">
    <property type="term" value="C:U2-type prespliceosome"/>
    <property type="evidence" value="ECO:0007669"/>
    <property type="project" value="TreeGrafter"/>
</dbReference>
<feature type="region of interest" description="Disordered" evidence="7">
    <location>
        <begin position="481"/>
        <end position="513"/>
    </location>
</feature>
<feature type="compositionally biased region" description="Polar residues" evidence="7">
    <location>
        <begin position="85"/>
        <end position="107"/>
    </location>
</feature>
<dbReference type="SMART" id="SM00441">
    <property type="entry name" value="FF"/>
    <property type="match status" value="4"/>
</dbReference>
<feature type="domain" description="WW" evidence="8">
    <location>
        <begin position="1"/>
        <end position="31"/>
    </location>
</feature>
<comment type="subcellular location">
    <subcellularLocation>
        <location evidence="1">Nucleus</location>
    </subcellularLocation>
</comment>
<feature type="compositionally biased region" description="Polar residues" evidence="7">
    <location>
        <begin position="503"/>
        <end position="513"/>
    </location>
</feature>
<dbReference type="GO" id="GO:0045292">
    <property type="term" value="P:mRNA cis splicing, via spliceosome"/>
    <property type="evidence" value="ECO:0007669"/>
    <property type="project" value="InterPro"/>
</dbReference>
<feature type="compositionally biased region" description="Basic and acidic residues" evidence="7">
    <location>
        <begin position="775"/>
        <end position="818"/>
    </location>
</feature>
<dbReference type="Pfam" id="PF01846">
    <property type="entry name" value="FF"/>
    <property type="match status" value="2"/>
</dbReference>
<dbReference type="FunCoup" id="K5VFJ2">
    <property type="interactions" value="733"/>
</dbReference>
<feature type="compositionally biased region" description="Basic and acidic residues" evidence="7">
    <location>
        <begin position="624"/>
        <end position="633"/>
    </location>
</feature>
<sequence length="844" mass="98983">MNVWTEHRNPEGRTYWFNTGTRESVWEKPDDLKTPFERALNQTKWKEYFSGGRKYYYNTETKESKWDMPDELLLLLEKVEKQGTAAQPNNALITTGTSGTNPLQGASNPLGGSDTSSQAGSQQQVNGQGGADLSVGQHTGGLPFSANSVLPAKPNLPEDPVIPHNGFATVEEGEKAFTHLLRKAGVDANWTWDQTMRAIITDPLYKALNTLAEKKTAWQKYTDSLRQKEEEERNARLSKLRPAIRNMLKGNPNVFHYTTFATADKLFAQHPIWQQARVEAERRLIFEEYVAELKQREMQESRASRSRAISKVVTLFKKLEVDVLTRWREAQKRVMETDEWQEDEELRKLPMLDILLAFEDYSRVREREFEEQMRRAQVEKARKERKAREGFKVGSLKSTSIYACLTCSIVQELLKGLTDSGNIKARTKWKEVYTLFSKDKRYLDILGNPGSNPLELFWDTVDGLDQKLDTKIAAIEAAIKRHNEDLPNPPPEKETGAEDEQQNGEASQSFRFTPETTKEQFLNVVKGDEGVRALSTDDLEGIFITMHEQAVKRQSDEKRRAERRQRHLQDDLRYALKKMAEPVDINKSYEEVAPLIQDLPEFKALEDEGRRAAFGKFIKRQKDRLREREREASEDGGSTTSRKRKDPRDTHDDDRERERDRARSKDREHRDRERDRDERDSHHERESRSSRRHHKHDDYEKEPRRGSRDHSRDRGYSEDRGHYKEKDRDHDRDYYKSSRSHRDYERDDKRRRGSRADYDGYSRDWDESYPAETLPYHERERSESVYREERDPREKRERPAYDDRLYEERAEKRPRYDAPEAPPSEPERPQEPPTRAETPEEGEI</sequence>
<reference evidence="9 10" key="1">
    <citation type="journal article" date="2012" name="BMC Genomics">
        <title>Comparative genomics of the white-rot fungi, Phanerochaete carnosa and P. chrysosporium, to elucidate the genetic basis of the distinct wood types they colonize.</title>
        <authorList>
            <person name="Suzuki H."/>
            <person name="MacDonald J."/>
            <person name="Syed K."/>
            <person name="Salamov A."/>
            <person name="Hori C."/>
            <person name="Aerts A."/>
            <person name="Henrissat B."/>
            <person name="Wiebenga A."/>
            <person name="vanKuyk P.A."/>
            <person name="Barry K."/>
            <person name="Lindquist E."/>
            <person name="LaButti K."/>
            <person name="Lapidus A."/>
            <person name="Lucas S."/>
            <person name="Coutinho P."/>
            <person name="Gong Y."/>
            <person name="Samejima M."/>
            <person name="Mahadevan R."/>
            <person name="Abou-Zaid M."/>
            <person name="de Vries R.P."/>
            <person name="Igarashi K."/>
            <person name="Yadav J.S."/>
            <person name="Grigoriev I.V."/>
            <person name="Master E.R."/>
        </authorList>
    </citation>
    <scope>NUCLEOTIDE SEQUENCE [LARGE SCALE GENOMIC DNA]</scope>
    <source>
        <strain evidence="9 10">HHB-10118-sp</strain>
    </source>
</reference>
<dbReference type="SMART" id="SM00456">
    <property type="entry name" value="WW"/>
    <property type="match status" value="2"/>
</dbReference>
<keyword evidence="5" id="KW-0539">Nucleus</keyword>
<feature type="region of interest" description="Disordered" evidence="7">
    <location>
        <begin position="604"/>
        <end position="844"/>
    </location>
</feature>
<feature type="region of interest" description="Disordered" evidence="7">
    <location>
        <begin position="85"/>
        <end position="151"/>
    </location>
</feature>
<dbReference type="Pfam" id="PF00397">
    <property type="entry name" value="WW"/>
    <property type="match status" value="2"/>
</dbReference>